<reference evidence="3" key="1">
    <citation type="journal article" date="2022" name="Int. J. Mol. Sci.">
        <title>Draft Genome of Tanacetum Coccineum: Genomic Comparison of Closely Related Tanacetum-Family Plants.</title>
        <authorList>
            <person name="Yamashiro T."/>
            <person name="Shiraishi A."/>
            <person name="Nakayama K."/>
            <person name="Satake H."/>
        </authorList>
    </citation>
    <scope>NUCLEOTIDE SEQUENCE</scope>
</reference>
<feature type="region of interest" description="Disordered" evidence="1">
    <location>
        <begin position="322"/>
        <end position="341"/>
    </location>
</feature>
<feature type="compositionally biased region" description="Basic and acidic residues" evidence="1">
    <location>
        <begin position="591"/>
        <end position="602"/>
    </location>
</feature>
<sequence>MTQAAIRQLIADGITAALEAQAATMANTNRNAISNYKGFMNCQPSYFNGTEGAVGLIHWFERTESVFSHSKCAEEDRVTFATGTLTDDALSWLLTNKYCLRTEIKKIEDEFYNLTVKGNDLKTYVRRFQELAVLCPNMVPNTEKLMEVFIGGLPRSIEGNVTASRPQTLEEATNIAHRLMDQIIKRDSVQETNDHKRKFEDRRNTTDNNNYPNDRNNNNHSNNRNNNNYQNNHNNDYPQQQNRRQETIRTYPAKRYHGNLPLCTRCTLHHTGVCTVKCQTCNENVSDWYNKDVFVNAYNHYIEEMNRMDQWLSTDYQKPLPPIKRRIHGRPPHKRKRDVMEDDGNRTRIRPASVGQVSATCEIVSASVGKVTTTGEIVCACDGNVSASGEIVSTRGGNVFSRGGKVSARGGKVSARGGIVTASGGNMTERGGKVTASGGKVTAREYENGTIIDMFVKGGAAFNREFVVSLLESHESGLSAWPYLLTVRTLWLRWEVVSASKSITRQYDDVLPDGDDKSFLSFLMQRTRSCSNRKIEKLFSVSSLRFNNQFDTVVTAPPLQTETSAPQILSEPGQPSLERSTITDIKQISTEQKEEEQKEIMDPKQSIAPKSPEPQTFTPATSEATITKTTATNALAVGEETQIDLEEDRSKNKTKNVQSFKGTMIDYDIDVEVENGWVGNLRIAAGTVKCQVNEDDLFFQDARHIAKKAVDENKEREETAEGGWTIDMPKR</sequence>
<reference evidence="3" key="2">
    <citation type="submission" date="2022-01" db="EMBL/GenBank/DDBJ databases">
        <authorList>
            <person name="Yamashiro T."/>
            <person name="Shiraishi A."/>
            <person name="Satake H."/>
            <person name="Nakayama K."/>
        </authorList>
    </citation>
    <scope>NUCLEOTIDE SEQUENCE</scope>
</reference>
<proteinExistence type="predicted"/>
<gene>
    <name evidence="3" type="ORF">Tco_0892789</name>
</gene>
<evidence type="ECO:0000259" key="2">
    <source>
        <dbReference type="Pfam" id="PF19259"/>
    </source>
</evidence>
<dbReference type="EMBL" id="BQNB010014005">
    <property type="protein sequence ID" value="GJT22852.1"/>
    <property type="molecule type" value="Genomic_DNA"/>
</dbReference>
<feature type="compositionally biased region" description="Basic and acidic residues" evidence="1">
    <location>
        <begin position="186"/>
        <end position="205"/>
    </location>
</feature>
<feature type="domain" description="Ty3 transposon capsid-like protein" evidence="2">
    <location>
        <begin position="98"/>
        <end position="202"/>
    </location>
</feature>
<feature type="compositionally biased region" description="Basic and acidic residues" evidence="1">
    <location>
        <begin position="710"/>
        <end position="719"/>
    </location>
</feature>
<organism evidence="3 4">
    <name type="scientific">Tanacetum coccineum</name>
    <dbReference type="NCBI Taxonomy" id="301880"/>
    <lineage>
        <taxon>Eukaryota</taxon>
        <taxon>Viridiplantae</taxon>
        <taxon>Streptophyta</taxon>
        <taxon>Embryophyta</taxon>
        <taxon>Tracheophyta</taxon>
        <taxon>Spermatophyta</taxon>
        <taxon>Magnoliopsida</taxon>
        <taxon>eudicotyledons</taxon>
        <taxon>Gunneridae</taxon>
        <taxon>Pentapetalae</taxon>
        <taxon>asterids</taxon>
        <taxon>campanulids</taxon>
        <taxon>Asterales</taxon>
        <taxon>Asteraceae</taxon>
        <taxon>Asteroideae</taxon>
        <taxon>Anthemideae</taxon>
        <taxon>Anthemidinae</taxon>
        <taxon>Tanacetum</taxon>
    </lineage>
</organism>
<evidence type="ECO:0000313" key="3">
    <source>
        <dbReference type="EMBL" id="GJT22852.1"/>
    </source>
</evidence>
<keyword evidence="4" id="KW-1185">Reference proteome</keyword>
<feature type="region of interest" description="Disordered" evidence="1">
    <location>
        <begin position="186"/>
        <end position="245"/>
    </location>
</feature>
<dbReference type="InterPro" id="IPR045358">
    <property type="entry name" value="Ty3_capsid"/>
</dbReference>
<name>A0ABQ5C8M1_9ASTR</name>
<feature type="region of interest" description="Disordered" evidence="1">
    <location>
        <begin position="710"/>
        <end position="731"/>
    </location>
</feature>
<feature type="region of interest" description="Disordered" evidence="1">
    <location>
        <begin position="589"/>
        <end position="620"/>
    </location>
</feature>
<evidence type="ECO:0000313" key="4">
    <source>
        <dbReference type="Proteomes" id="UP001151760"/>
    </source>
</evidence>
<protein>
    <recommendedName>
        <fullName evidence="2">Ty3 transposon capsid-like protein domain-containing protein</fullName>
    </recommendedName>
</protein>
<dbReference type="Pfam" id="PF19259">
    <property type="entry name" value="Ty3_capsid"/>
    <property type="match status" value="1"/>
</dbReference>
<comment type="caution">
    <text evidence="3">The sequence shown here is derived from an EMBL/GenBank/DDBJ whole genome shotgun (WGS) entry which is preliminary data.</text>
</comment>
<feature type="compositionally biased region" description="Low complexity" evidence="1">
    <location>
        <begin position="206"/>
        <end position="242"/>
    </location>
</feature>
<evidence type="ECO:0000256" key="1">
    <source>
        <dbReference type="SAM" id="MobiDB-lite"/>
    </source>
</evidence>
<dbReference type="Proteomes" id="UP001151760">
    <property type="component" value="Unassembled WGS sequence"/>
</dbReference>
<feature type="compositionally biased region" description="Basic residues" evidence="1">
    <location>
        <begin position="323"/>
        <end position="337"/>
    </location>
</feature>
<accession>A0ABQ5C8M1</accession>